<dbReference type="KEGG" id="mde:105261778"/>
<dbReference type="VEuPathDB" id="VectorBase:MDOMA2_014708"/>
<dbReference type="AlphaFoldDB" id="A0A1I8NJP9"/>
<dbReference type="OrthoDB" id="196264at2759"/>
<name>A0A1I8NJP9_MUSDO</name>
<dbReference type="VEuPathDB" id="VectorBase:MDOA016265"/>
<dbReference type="GeneID" id="105261778"/>
<organism evidence="1">
    <name type="scientific">Musca domestica</name>
    <name type="common">House fly</name>
    <dbReference type="NCBI Taxonomy" id="7370"/>
    <lineage>
        <taxon>Eukaryota</taxon>
        <taxon>Metazoa</taxon>
        <taxon>Ecdysozoa</taxon>
        <taxon>Arthropoda</taxon>
        <taxon>Hexapoda</taxon>
        <taxon>Insecta</taxon>
        <taxon>Pterygota</taxon>
        <taxon>Neoptera</taxon>
        <taxon>Endopterygota</taxon>
        <taxon>Diptera</taxon>
        <taxon>Brachycera</taxon>
        <taxon>Muscomorpha</taxon>
        <taxon>Muscoidea</taxon>
        <taxon>Muscidae</taxon>
        <taxon>Musca</taxon>
    </lineage>
</organism>
<gene>
    <name evidence="1" type="primary">105261778</name>
    <name evidence="3" type="synonym">LOC105261778</name>
</gene>
<accession>A0A1I8NJP9</accession>
<dbReference type="Proteomes" id="UP001652621">
    <property type="component" value="Unplaced"/>
</dbReference>
<protein>
    <submittedName>
        <fullName evidence="3">Uncharacterized protein LOC105261778 isoform X1</fullName>
    </submittedName>
</protein>
<keyword evidence="2" id="KW-1185">Reference proteome</keyword>
<reference evidence="3" key="2">
    <citation type="submission" date="2025-04" db="UniProtKB">
        <authorList>
            <consortium name="RefSeq"/>
        </authorList>
    </citation>
    <scope>IDENTIFICATION</scope>
    <source>
        <strain evidence="3">Aabys</strain>
    </source>
</reference>
<proteinExistence type="predicted"/>
<evidence type="ECO:0000313" key="1">
    <source>
        <dbReference type="EnsemblMetazoa" id="MDOA016265-PA"/>
    </source>
</evidence>
<evidence type="ECO:0000313" key="3">
    <source>
        <dbReference type="RefSeq" id="XP_019892139.1"/>
    </source>
</evidence>
<evidence type="ECO:0000313" key="2">
    <source>
        <dbReference type="Proteomes" id="UP001652621"/>
    </source>
</evidence>
<reference evidence="1" key="1">
    <citation type="submission" date="2020-05" db="UniProtKB">
        <authorList>
            <consortium name="EnsemblMetazoa"/>
        </authorList>
    </citation>
    <scope>IDENTIFICATION</scope>
    <source>
        <strain evidence="1">Aabys</strain>
    </source>
</reference>
<dbReference type="EnsemblMetazoa" id="MDOA016265-RA">
    <property type="protein sequence ID" value="MDOA016265-PA"/>
    <property type="gene ID" value="MDOA016265"/>
</dbReference>
<dbReference type="RefSeq" id="XP_019892139.1">
    <property type="nucleotide sequence ID" value="XM_020036580.1"/>
</dbReference>
<sequence>MKLNNSLTGRNKVTCPFELELESILGERKSLNPDYVLDSENADGKDGNNLNINEDSGDIDIPSCSNAAFKKDVPLCTKPSLKKENANPKQRTVKLLEEIVEERKNFHSAVLRHMEARDRRNERKMDLLEKIAAHICNTRD</sequence>